<keyword evidence="3" id="KW-1185">Reference proteome</keyword>
<keyword evidence="1" id="KW-0732">Signal</keyword>
<dbReference type="AlphaFoldDB" id="A0A6G8B006"/>
<sequence>MIKKYLAKFLVTLTLLVPFLGVSAIPVSANSNIVSNSNKTNDAYAYSELTNLNHLKYYDEFISKVYVDNSINGSATNNSRNLMIHLKDTVTNPHLSFGIYDKDNDVIALSPIFDDHTVHIGLDDLSPGEKYTIFVMDVEHLKVNLLFDFTPISVDSGLKL</sequence>
<dbReference type="KEGG" id="wco:G7084_04220"/>
<dbReference type="RefSeq" id="WP_166010335.1">
    <property type="nucleotide sequence ID" value="NZ_CP049888.1"/>
</dbReference>
<proteinExistence type="predicted"/>
<dbReference type="Proteomes" id="UP000500741">
    <property type="component" value="Chromosome"/>
</dbReference>
<feature type="signal peptide" evidence="1">
    <location>
        <begin position="1"/>
        <end position="24"/>
    </location>
</feature>
<gene>
    <name evidence="2" type="ORF">G7084_04220</name>
</gene>
<evidence type="ECO:0000313" key="3">
    <source>
        <dbReference type="Proteomes" id="UP000500741"/>
    </source>
</evidence>
<evidence type="ECO:0000256" key="1">
    <source>
        <dbReference type="SAM" id="SignalP"/>
    </source>
</evidence>
<organism evidence="2 3">
    <name type="scientific">Weissella coleopterorum</name>
    <dbReference type="NCBI Taxonomy" id="2714949"/>
    <lineage>
        <taxon>Bacteria</taxon>
        <taxon>Bacillati</taxon>
        <taxon>Bacillota</taxon>
        <taxon>Bacilli</taxon>
        <taxon>Lactobacillales</taxon>
        <taxon>Lactobacillaceae</taxon>
        <taxon>Weissella</taxon>
    </lineage>
</organism>
<name>A0A6G8B006_9LACO</name>
<accession>A0A6G8B006</accession>
<evidence type="ECO:0000313" key="2">
    <source>
        <dbReference type="EMBL" id="QIL50586.1"/>
    </source>
</evidence>
<feature type="chain" id="PRO_5026286630" evidence="1">
    <location>
        <begin position="25"/>
        <end position="160"/>
    </location>
</feature>
<dbReference type="EMBL" id="CP049888">
    <property type="protein sequence ID" value="QIL50586.1"/>
    <property type="molecule type" value="Genomic_DNA"/>
</dbReference>
<protein>
    <submittedName>
        <fullName evidence="2">Uncharacterized protein</fullName>
    </submittedName>
</protein>
<reference evidence="2 3" key="1">
    <citation type="submission" date="2020-03" db="EMBL/GenBank/DDBJ databases">
        <title>Weissella sp. nov., isolated from Cybister lewisianus.</title>
        <authorList>
            <person name="Hyun D.-W."/>
            <person name="Bae J.-W."/>
        </authorList>
    </citation>
    <scope>NUCLEOTIDE SEQUENCE [LARGE SCALE GENOMIC DNA]</scope>
    <source>
        <strain evidence="2 3">HDW19</strain>
    </source>
</reference>